<reference evidence="3 4" key="1">
    <citation type="submission" date="2023-09" db="EMBL/GenBank/DDBJ databases">
        <title>Description of three actinobacteria isolated from air of manufacturing shop in a pharmaceutical factory.</title>
        <authorList>
            <person name="Zhang D.-F."/>
        </authorList>
    </citation>
    <scope>NUCLEOTIDE SEQUENCE [LARGE SCALE GENOMIC DNA]</scope>
    <source>
        <strain evidence="3 4">LY-0111</strain>
    </source>
</reference>
<sequence length="213" mass="23158">MTDEQLPPIVRGNRGVSIWFWITLAVIILAGPVIIAVPRAGSEAAPPAQWPLIIGCGVALLLGTRALLIPRLRFDLPRGEFTTRRHRYPFAAVARMEFTRQSAGLWAVLRNDQGHRIGAMSLGNSFCAPPDAAQWAALRHTLATSAAIRRTPPVPPSHGELAIGQVLQILDAQVAWCRSGKRSSSREAPHQALYRSAGSSRGKTTVDLRAHRS</sequence>
<feature type="transmembrane region" description="Helical" evidence="2">
    <location>
        <begin position="49"/>
        <end position="68"/>
    </location>
</feature>
<dbReference type="RefSeq" id="WP_310548861.1">
    <property type="nucleotide sequence ID" value="NZ_JAVKGR010000012.1"/>
</dbReference>
<dbReference type="Proteomes" id="UP001251870">
    <property type="component" value="Unassembled WGS sequence"/>
</dbReference>
<evidence type="ECO:0000313" key="4">
    <source>
        <dbReference type="Proteomes" id="UP001251870"/>
    </source>
</evidence>
<evidence type="ECO:0000256" key="1">
    <source>
        <dbReference type="SAM" id="MobiDB-lite"/>
    </source>
</evidence>
<keyword evidence="4" id="KW-1185">Reference proteome</keyword>
<proteinExistence type="predicted"/>
<keyword evidence="2" id="KW-0472">Membrane</keyword>
<feature type="transmembrane region" description="Helical" evidence="2">
    <location>
        <begin position="18"/>
        <end position="37"/>
    </location>
</feature>
<protein>
    <recommendedName>
        <fullName evidence="5">PH (Pleckstrin Homology) domain-containing protein</fullName>
    </recommendedName>
</protein>
<feature type="compositionally biased region" description="Basic and acidic residues" evidence="1">
    <location>
        <begin position="204"/>
        <end position="213"/>
    </location>
</feature>
<name>A0ABU2DTP6_9MICC</name>
<keyword evidence="2" id="KW-0812">Transmembrane</keyword>
<evidence type="ECO:0008006" key="5">
    <source>
        <dbReference type="Google" id="ProtNLM"/>
    </source>
</evidence>
<evidence type="ECO:0000256" key="2">
    <source>
        <dbReference type="SAM" id="Phobius"/>
    </source>
</evidence>
<comment type="caution">
    <text evidence="3">The sequence shown here is derived from an EMBL/GenBank/DDBJ whole genome shotgun (WGS) entry which is preliminary data.</text>
</comment>
<dbReference type="EMBL" id="JAVKGR010000012">
    <property type="protein sequence ID" value="MDR8019876.1"/>
    <property type="molecule type" value="Genomic_DNA"/>
</dbReference>
<evidence type="ECO:0000313" key="3">
    <source>
        <dbReference type="EMBL" id="MDR8019876.1"/>
    </source>
</evidence>
<feature type="region of interest" description="Disordered" evidence="1">
    <location>
        <begin position="181"/>
        <end position="213"/>
    </location>
</feature>
<accession>A0ABU2DTP6</accession>
<keyword evidence="2" id="KW-1133">Transmembrane helix</keyword>
<organism evidence="3 4">
    <name type="scientific">Nesterenkonia aerolata</name>
    <dbReference type="NCBI Taxonomy" id="3074079"/>
    <lineage>
        <taxon>Bacteria</taxon>
        <taxon>Bacillati</taxon>
        <taxon>Actinomycetota</taxon>
        <taxon>Actinomycetes</taxon>
        <taxon>Micrococcales</taxon>
        <taxon>Micrococcaceae</taxon>
        <taxon>Nesterenkonia</taxon>
    </lineage>
</organism>
<gene>
    <name evidence="3" type="ORF">RIL96_09915</name>
</gene>